<dbReference type="GO" id="GO:0004622">
    <property type="term" value="F:phosphatidylcholine lysophospholipase activity"/>
    <property type="evidence" value="ECO:0007669"/>
    <property type="project" value="TreeGrafter"/>
</dbReference>
<protein>
    <recommendedName>
        <fullName evidence="5">SGNH hydrolase-type esterase domain-containing protein</fullName>
    </recommendedName>
</protein>
<dbReference type="PANTHER" id="PTHR30383:SF5">
    <property type="entry name" value="SGNH HYDROLASE-TYPE ESTERASE DOMAIN-CONTAINING PROTEIN"/>
    <property type="match status" value="1"/>
</dbReference>
<dbReference type="InterPro" id="IPR036514">
    <property type="entry name" value="SGNH_hydro_sf"/>
</dbReference>
<reference evidence="3 4" key="1">
    <citation type="submission" date="2014-07" db="EMBL/GenBank/DDBJ databases">
        <title>Complete Genome of Bacillus megaterium Myophage Mater.</title>
        <authorList>
            <person name="Lancaster J.C."/>
            <person name="Hodde M.K."/>
            <person name="Hernandez A.C."/>
            <person name="Everett G.F.K."/>
        </authorList>
    </citation>
    <scope>NUCLEOTIDE SEQUENCE [LARGE SCALE GENOMIC DNA]</scope>
</reference>
<evidence type="ECO:0000259" key="2">
    <source>
        <dbReference type="Pfam" id="PF18454"/>
    </source>
</evidence>
<dbReference type="EMBL" id="KM236245">
    <property type="protein sequence ID" value="AIW03360.1"/>
    <property type="molecule type" value="Genomic_DNA"/>
</dbReference>
<dbReference type="RefSeq" id="YP_009151162.1">
    <property type="nucleotide sequence ID" value="NC_027366.1"/>
</dbReference>
<evidence type="ECO:0000313" key="4">
    <source>
        <dbReference type="Proteomes" id="UP000030206"/>
    </source>
</evidence>
<dbReference type="Gene3D" id="3.40.50.1110">
    <property type="entry name" value="SGNH hydrolase"/>
    <property type="match status" value="1"/>
</dbReference>
<dbReference type="PANTHER" id="PTHR30383">
    <property type="entry name" value="THIOESTERASE 1/PROTEASE 1/LYSOPHOSPHOLIPASE L1"/>
    <property type="match status" value="1"/>
</dbReference>
<dbReference type="Gene3D" id="2.60.120.260">
    <property type="entry name" value="Galactose-binding domain-like"/>
    <property type="match status" value="1"/>
</dbReference>
<dbReference type="Proteomes" id="UP000030206">
    <property type="component" value="Segment"/>
</dbReference>
<keyword evidence="4" id="KW-1185">Reference proteome</keyword>
<accession>A0A0A0RMR5</accession>
<evidence type="ECO:0008006" key="5">
    <source>
        <dbReference type="Google" id="ProtNLM"/>
    </source>
</evidence>
<sequence>MLLKRGLKKDLPTLLEGEMGLATDTKELYIGSANGNVKIAGQGAVDALAGNTQAAFDLAQKNNGQIGDLSKRNGAFGYNLNNALFNYRIALSNASNQIVKVDCIGDSITRGEYSSDEPSKSWVAILRKNLQAKYGNDPGEGFINSYEGGMPAGSNPRWTRGAGWSSLANGRGGFMINSNGNTTPSTVTFKGDSVTLLFSKTTDGGKADILIDGVNKGIIDCYATATDFTPSTTYTGLGAGTHVMTITPQTTARLFIEGVIENSGATKGIQVNRLGISGRKTSEWLDVKNRPRLETVKPHLAIISLGMNDVKTIDEVTFKTNLGDLIKLYQSYGASVVVNAYFQPSSSWVTSDKWDSFLKVMYELADELNVGLIDIYNAFGKSYTLAQSKGLFGPSTNDYTGNSGTNSAHPGDKGYAYIGHIVSQYLV</sequence>
<feature type="domain" description="Major tropism determinant N-terminal" evidence="2">
    <location>
        <begin position="3"/>
        <end position="31"/>
    </location>
</feature>
<evidence type="ECO:0000313" key="3">
    <source>
        <dbReference type="EMBL" id="AIW03360.1"/>
    </source>
</evidence>
<dbReference type="SUPFAM" id="SSF52266">
    <property type="entry name" value="SGNH hydrolase"/>
    <property type="match status" value="1"/>
</dbReference>
<dbReference type="Pfam" id="PF13472">
    <property type="entry name" value="Lipase_GDSL_2"/>
    <property type="match status" value="1"/>
</dbReference>
<evidence type="ECO:0000259" key="1">
    <source>
        <dbReference type="Pfam" id="PF13472"/>
    </source>
</evidence>
<proteinExistence type="predicted"/>
<dbReference type="InterPro" id="IPR051532">
    <property type="entry name" value="Ester_Hydrolysis_Enzymes"/>
</dbReference>
<dbReference type="Pfam" id="PF18454">
    <property type="entry name" value="Mtd_N"/>
    <property type="match status" value="1"/>
</dbReference>
<name>A0A0A0RMR5_9CAUD</name>
<dbReference type="InterPro" id="IPR013830">
    <property type="entry name" value="SGNH_hydro"/>
</dbReference>
<feature type="domain" description="SGNH hydrolase-type esterase" evidence="1">
    <location>
        <begin position="270"/>
        <end position="416"/>
    </location>
</feature>
<dbReference type="KEGG" id="vg:24607108"/>
<dbReference type="GeneID" id="24607108"/>
<gene>
    <name evidence="3" type="ORF">CPT_Mater203</name>
</gene>
<dbReference type="InterPro" id="IPR041352">
    <property type="entry name" value="Mtd_N"/>
</dbReference>
<organism evidence="3 4">
    <name type="scientific">Bacillus phage Mater</name>
    <dbReference type="NCBI Taxonomy" id="1540090"/>
    <lineage>
        <taxon>Viruses</taxon>
        <taxon>Duplodnaviria</taxon>
        <taxon>Heunggongvirae</taxon>
        <taxon>Uroviricota</taxon>
        <taxon>Caudoviricetes</taxon>
        <taxon>Herelleviridae</taxon>
        <taxon>Bastillevirinae</taxon>
        <taxon>Matervirus</taxon>
        <taxon>Matervirus mater</taxon>
    </lineage>
</organism>